<dbReference type="SMART" id="SM00344">
    <property type="entry name" value="HTH_ASNC"/>
    <property type="match status" value="2"/>
</dbReference>
<accession>A0ABX8G2N9</accession>
<organism evidence="5 6">
    <name type="scientific">Streptomyces koelreuteriae</name>
    <dbReference type="NCBI Taxonomy" id="2838015"/>
    <lineage>
        <taxon>Bacteria</taxon>
        <taxon>Bacillati</taxon>
        <taxon>Actinomycetota</taxon>
        <taxon>Actinomycetes</taxon>
        <taxon>Kitasatosporales</taxon>
        <taxon>Streptomycetaceae</taxon>
        <taxon>Streptomyces</taxon>
    </lineage>
</organism>
<gene>
    <name evidence="5" type="ORF">KJK29_36195</name>
</gene>
<evidence type="ECO:0000313" key="6">
    <source>
        <dbReference type="Proteomes" id="UP000679629"/>
    </source>
</evidence>
<dbReference type="EMBL" id="CP075896">
    <property type="protein sequence ID" value="QWB27611.1"/>
    <property type="molecule type" value="Genomic_DNA"/>
</dbReference>
<evidence type="ECO:0000256" key="2">
    <source>
        <dbReference type="ARBA" id="ARBA00023125"/>
    </source>
</evidence>
<dbReference type="Pfam" id="PF13412">
    <property type="entry name" value="HTH_24"/>
    <property type="match status" value="1"/>
</dbReference>
<dbReference type="InterPro" id="IPR019888">
    <property type="entry name" value="Tscrpt_reg_AsnC-like"/>
</dbReference>
<dbReference type="InterPro" id="IPR019887">
    <property type="entry name" value="Tscrpt_reg_AsnC/Lrp_C"/>
</dbReference>
<protein>
    <submittedName>
        <fullName evidence="5">AsnC family transcriptional regulator</fullName>
    </submittedName>
</protein>
<dbReference type="Proteomes" id="UP000679629">
    <property type="component" value="Chromosome"/>
</dbReference>
<keyword evidence="3" id="KW-0804">Transcription</keyword>
<dbReference type="InterPro" id="IPR036390">
    <property type="entry name" value="WH_DNA-bd_sf"/>
</dbReference>
<reference evidence="6" key="1">
    <citation type="submission" date="2021-05" db="EMBL/GenBank/DDBJ databases">
        <title>Direct Submission.</title>
        <authorList>
            <person name="Li K."/>
            <person name="Gao J."/>
        </authorList>
    </citation>
    <scope>NUCLEOTIDE SEQUENCE [LARGE SCALE GENOMIC DNA]</scope>
    <source>
        <strain evidence="6">MG62</strain>
    </source>
</reference>
<dbReference type="SUPFAM" id="SSF54909">
    <property type="entry name" value="Dimeric alpha+beta barrel"/>
    <property type="match status" value="2"/>
</dbReference>
<evidence type="ECO:0000259" key="4">
    <source>
        <dbReference type="PROSITE" id="PS50956"/>
    </source>
</evidence>
<dbReference type="Gene3D" id="3.30.70.920">
    <property type="match status" value="2"/>
</dbReference>
<keyword evidence="1" id="KW-0805">Transcription regulation</keyword>
<dbReference type="InterPro" id="IPR000485">
    <property type="entry name" value="AsnC-type_HTH_dom"/>
</dbReference>
<evidence type="ECO:0000256" key="1">
    <source>
        <dbReference type="ARBA" id="ARBA00023015"/>
    </source>
</evidence>
<dbReference type="PRINTS" id="PR00033">
    <property type="entry name" value="HTHASNC"/>
</dbReference>
<dbReference type="InterPro" id="IPR011008">
    <property type="entry name" value="Dimeric_a/b-barrel"/>
</dbReference>
<dbReference type="PROSITE" id="PS50956">
    <property type="entry name" value="HTH_ASNC_2"/>
    <property type="match status" value="1"/>
</dbReference>
<dbReference type="RefSeq" id="WP_215123432.1">
    <property type="nucleotide sequence ID" value="NZ_CBDRKV010000003.1"/>
</dbReference>
<dbReference type="InterPro" id="IPR036388">
    <property type="entry name" value="WH-like_DNA-bd_sf"/>
</dbReference>
<evidence type="ECO:0000313" key="5">
    <source>
        <dbReference type="EMBL" id="QWB27611.1"/>
    </source>
</evidence>
<keyword evidence="6" id="KW-1185">Reference proteome</keyword>
<feature type="domain" description="HTH asnC-type" evidence="4">
    <location>
        <begin position="184"/>
        <end position="244"/>
    </location>
</feature>
<sequence length="335" mass="35989">MDAPHPGFVADSLDRRIISALQIDGRASWHRIATALGEPERTVVRRGTRLLDSGLVRIGAMVVRGRSTVIGVRCAPGQARVVATALARRPDCVFAHVLTGTWDCVAEVQCPRDRLAGLVTDELPGLPGVVRTLTLPVLRHARTIREWHAGLLTETEIAALAEGTPASTPAASADLMPAHDGTELTRSDRLLVNTLAEDGRCTYDELARVSGVSEATARRRLGALRRQGRVRVRAVIEPVLLGLPVEAVLWVRAVPAGVERVAAALAESPHVRYVSFVTGERQLLALTAFPDEAALHDFVTRSPWLDQAASVDVSMVLGSLKRGGMLAPWLTASHA</sequence>
<dbReference type="Gene3D" id="1.10.10.10">
    <property type="entry name" value="Winged helix-like DNA-binding domain superfamily/Winged helix DNA-binding domain"/>
    <property type="match status" value="2"/>
</dbReference>
<dbReference type="Pfam" id="PF01037">
    <property type="entry name" value="AsnC_trans_reg"/>
    <property type="match status" value="2"/>
</dbReference>
<name>A0ABX8G2N9_9ACTN</name>
<keyword evidence="2" id="KW-0238">DNA-binding</keyword>
<dbReference type="PANTHER" id="PTHR30154">
    <property type="entry name" value="LEUCINE-RESPONSIVE REGULATORY PROTEIN"/>
    <property type="match status" value="1"/>
</dbReference>
<evidence type="ECO:0000256" key="3">
    <source>
        <dbReference type="ARBA" id="ARBA00023163"/>
    </source>
</evidence>
<dbReference type="SUPFAM" id="SSF46785">
    <property type="entry name" value="Winged helix' DNA-binding domain"/>
    <property type="match status" value="2"/>
</dbReference>
<dbReference type="PANTHER" id="PTHR30154:SF34">
    <property type="entry name" value="TRANSCRIPTIONAL REGULATOR AZLB"/>
    <property type="match status" value="1"/>
</dbReference>
<proteinExistence type="predicted"/>
<dbReference type="Pfam" id="PF13404">
    <property type="entry name" value="HTH_AsnC-type"/>
    <property type="match status" value="1"/>
</dbReference>